<feature type="signal peptide" evidence="2">
    <location>
        <begin position="1"/>
        <end position="26"/>
    </location>
</feature>
<feature type="chain" id="PRO_5016762413" evidence="2">
    <location>
        <begin position="27"/>
        <end position="1440"/>
    </location>
</feature>
<proteinExistence type="predicted"/>
<evidence type="ECO:0000256" key="2">
    <source>
        <dbReference type="SAM" id="SignalP"/>
    </source>
</evidence>
<reference evidence="3 4" key="1">
    <citation type="submission" date="2018-06" db="EMBL/GenBank/DDBJ databases">
        <title>Genomic Encyclopedia of Type Strains, Phase IV (KMG-IV): sequencing the most valuable type-strain genomes for metagenomic binning, comparative biology and taxonomic classification.</title>
        <authorList>
            <person name="Goeker M."/>
        </authorList>
    </citation>
    <scope>NUCLEOTIDE SEQUENCE [LARGE SCALE GENOMIC DNA]</scope>
    <source>
        <strain evidence="3 4">DSM 25532</strain>
    </source>
</reference>
<dbReference type="OrthoDB" id="200453at2"/>
<dbReference type="PROSITE" id="PS51257">
    <property type="entry name" value="PROKAR_LIPOPROTEIN"/>
    <property type="match status" value="1"/>
</dbReference>
<dbReference type="InterPro" id="IPR012332">
    <property type="entry name" value="Autotransporter_pectin_lyase_C"/>
</dbReference>
<keyword evidence="4" id="KW-1185">Reference proteome</keyword>
<name>A0A366HI29_9BACT</name>
<protein>
    <submittedName>
        <fullName evidence="3">Autotransporter-associated beta strand protein</fullName>
    </submittedName>
</protein>
<gene>
    <name evidence="3" type="ORF">DES53_106112</name>
</gene>
<dbReference type="Gene3D" id="2.160.20.20">
    <property type="match status" value="1"/>
</dbReference>
<dbReference type="NCBIfam" id="TIGR02601">
    <property type="entry name" value="autotrns_rpt"/>
    <property type="match status" value="4"/>
</dbReference>
<accession>A0A366HI29</accession>
<dbReference type="InterPro" id="IPR013425">
    <property type="entry name" value="Autotrns_rpt"/>
</dbReference>
<evidence type="ECO:0000256" key="1">
    <source>
        <dbReference type="ARBA" id="ARBA00022729"/>
    </source>
</evidence>
<dbReference type="EMBL" id="QNRR01000006">
    <property type="protein sequence ID" value="RBP42406.1"/>
    <property type="molecule type" value="Genomic_DNA"/>
</dbReference>
<dbReference type="Proteomes" id="UP000253426">
    <property type="component" value="Unassembled WGS sequence"/>
</dbReference>
<dbReference type="Pfam" id="PF12951">
    <property type="entry name" value="PATR"/>
    <property type="match status" value="5"/>
</dbReference>
<organism evidence="3 4">
    <name type="scientific">Roseimicrobium gellanilyticum</name>
    <dbReference type="NCBI Taxonomy" id="748857"/>
    <lineage>
        <taxon>Bacteria</taxon>
        <taxon>Pseudomonadati</taxon>
        <taxon>Verrucomicrobiota</taxon>
        <taxon>Verrucomicrobiia</taxon>
        <taxon>Verrucomicrobiales</taxon>
        <taxon>Verrucomicrobiaceae</taxon>
        <taxon>Roseimicrobium</taxon>
    </lineage>
</organism>
<evidence type="ECO:0000313" key="4">
    <source>
        <dbReference type="Proteomes" id="UP000253426"/>
    </source>
</evidence>
<dbReference type="SUPFAM" id="SSF51126">
    <property type="entry name" value="Pectin lyase-like"/>
    <property type="match status" value="3"/>
</dbReference>
<evidence type="ECO:0000313" key="3">
    <source>
        <dbReference type="EMBL" id="RBP42406.1"/>
    </source>
</evidence>
<keyword evidence="1 2" id="KW-0732">Signal</keyword>
<sequence>MARLSLCRPFLRIASLAAIFSFSCLTWVQGVDVTWKGTTNVWGTATNWTSDPTLPTASDRVIFGNAGASLSINTGEDRFVGGVLFNGSGSYAINVNVGVLYVGNQGIEVTSGTQNFNSGNVRLNAPGDTTILNNGTLNFNNGIMYHRTSGSGNKVLTFDGSGNTTVARFERRSNTYDMSLIKNGSGTLTISGSAAGPAGSNAAGAITGSTTINAGKVRINAEANLGGDAAAFNAGLLTLNGGTLGAFASFTIDDANRGVTLGSSGGTFDVETGFTLTVANVITGTGGLAKTGAGTLVLSGVNTYAGLTTVTAGILNVQGNSALGTADAGTVVSSGTTLQVQGNIDLGAEALTLSGVGVTGQAGALVNVSGTNIIGGALTLGADTTIASLAGQLNLTSTAAVVGNNSVLTLTGAGNGSLSGAMDASVKSLTKSGAGNWILNGANTYTGATTVTNGTLTIGSAGSLGNTEVTVQTGATFNVLGTTGTSEVSVQTGGTLAGSGTMGGAVTLVNGSTLSAGDSLVAGSTGTLSIGGGLSLANETSLNFNLGTDSDRVAVTGNLLLNGVLRIHQGVGFGEASSYTLFSYTGTLADAGLALAGPLSGYNYSITSGAGQVNLQVNQTGLQFWDGGNTSQNGSIDGGPGIWSNVAGNTNWTNGTGSTNAAWSAGQTAVFLGTPGDVQVADTIAVGGLQFGSSYNLVDAGGNVGKLAITAAATEVRVDPSITANIGVAITGTGGINKTSTGTLVLSAVSNYTGATTVREGTLKIGVNNALPTGTALTIGSDGLAAHLDASTASLTVGSLHVASNVSATSTVTIGAGQTLSVTGSGGFKVGVAGTYKVKTNATFSGGGSLVVNNTAANFEAGIQPNTSMTVGPGGDPTFDGASNANTTVVDMTGLSSVTANVNNFRVGFGMNNATTLNLSNTANSITANAIQISHSDGRNAQASTLFLGGGTNVLLTDNLEIGISKGVGTLKFLSAAGTVEIRGKSGAATNITLGATGDTITAAGPSGTLDLSGHMATVVANNLVMGSRTTTSGAATGVLNFGGGTFTVNNVDMGILTVGTSSTINTTLNISGGTFTVNAGGAFRMATFSSPAATGRVNATVNITGGTLVSNVDIVEVGGTNATTGNTNTVIKLDGGTLDMTGHNIGSAANTINTLTLASGTLKDTGEINGGAAISKTTTGMLVMQGNNAYSGATTVSAGTLLVNNTYTGTSSATGSNTVTVNGGTTFGGNGRVAGPVTVNTSATLAPGGNATTIANGVSGLNTDVGTLKIDNNLTVSTGANLALQIKTDGTHGLTVTRDAVTKMLTSVSGTSEDGGNDRLLITGDISLHSGAKITVTLAAGYNATSGSVFDLLDWASVNGGSAIDSAFYDFAGNGRRTGADNQAFGLILPDVTVLGSDYFWDVSRFGSSGTISLVPEPGRALLFMVGLGALLLPRRRRR</sequence>
<dbReference type="RefSeq" id="WP_113959542.1">
    <property type="nucleotide sequence ID" value="NZ_QNRR01000006.1"/>
</dbReference>
<dbReference type="InterPro" id="IPR011050">
    <property type="entry name" value="Pectin_lyase_fold/virulence"/>
</dbReference>
<comment type="caution">
    <text evidence="3">The sequence shown here is derived from an EMBL/GenBank/DDBJ whole genome shotgun (WGS) entry which is preliminary data.</text>
</comment>